<dbReference type="NCBIfam" id="TIGR03544">
    <property type="entry name" value="DivI1A_domain"/>
    <property type="match status" value="1"/>
</dbReference>
<comment type="caution">
    <text evidence="1">The sequence shown here is derived from an EMBL/GenBank/DDBJ whole genome shotgun (WGS) entry which is preliminary data.</text>
</comment>
<dbReference type="EMBL" id="VIWY01000004">
    <property type="protein sequence ID" value="TWG14014.1"/>
    <property type="molecule type" value="Genomic_DNA"/>
</dbReference>
<protein>
    <submittedName>
        <fullName evidence="1">DivIVA domain-containing protein</fullName>
    </submittedName>
</protein>
<name>A0A561VQX4_ACTTI</name>
<accession>A0A561VQX4</accession>
<evidence type="ECO:0000313" key="2">
    <source>
        <dbReference type="Proteomes" id="UP000320239"/>
    </source>
</evidence>
<evidence type="ECO:0000313" key="1">
    <source>
        <dbReference type="EMBL" id="TWG14014.1"/>
    </source>
</evidence>
<keyword evidence="2" id="KW-1185">Reference proteome</keyword>
<dbReference type="AlphaFoldDB" id="A0A561VQX4"/>
<dbReference type="Gene3D" id="6.10.250.660">
    <property type="match status" value="1"/>
</dbReference>
<reference evidence="1 2" key="1">
    <citation type="submission" date="2019-06" db="EMBL/GenBank/DDBJ databases">
        <title>Sequencing the genomes of 1000 actinobacteria strains.</title>
        <authorList>
            <person name="Klenk H.-P."/>
        </authorList>
    </citation>
    <scope>NUCLEOTIDE SEQUENCE [LARGE SCALE GENOMIC DNA]</scope>
    <source>
        <strain evidence="1 2">DSM 43866</strain>
    </source>
</reference>
<dbReference type="RefSeq" id="WP_164465817.1">
    <property type="nucleotide sequence ID" value="NZ_BOMX01000161.1"/>
</dbReference>
<organism evidence="1 2">
    <name type="scientific">Actinoplanes teichomyceticus</name>
    <dbReference type="NCBI Taxonomy" id="1867"/>
    <lineage>
        <taxon>Bacteria</taxon>
        <taxon>Bacillati</taxon>
        <taxon>Actinomycetota</taxon>
        <taxon>Actinomycetes</taxon>
        <taxon>Micromonosporales</taxon>
        <taxon>Micromonosporaceae</taxon>
        <taxon>Actinoplanes</taxon>
    </lineage>
</organism>
<proteinExistence type="predicted"/>
<gene>
    <name evidence="1" type="ORF">FHX34_104307</name>
</gene>
<dbReference type="Proteomes" id="UP000320239">
    <property type="component" value="Unassembled WGS sequence"/>
</dbReference>
<sequence length="97" mass="10903">MSGAQRSGGRAYPARGRGRLTPEAVRAIRFRRSSGLHRGLSAEDVRHFLEQVSADMASLYDELAAVYSENHRIKAALRDWQSKHSAPPPSAYEWHSR</sequence>
<dbReference type="InterPro" id="IPR019933">
    <property type="entry name" value="DivIVA_domain"/>
</dbReference>